<dbReference type="GO" id="GO:0046872">
    <property type="term" value="F:metal ion binding"/>
    <property type="evidence" value="ECO:0007669"/>
    <property type="project" value="UniProtKB-KW"/>
</dbReference>
<evidence type="ECO:0000256" key="13">
    <source>
        <dbReference type="ARBA" id="ARBA00074961"/>
    </source>
</evidence>
<evidence type="ECO:0000256" key="1">
    <source>
        <dbReference type="ARBA" id="ARBA00001726"/>
    </source>
</evidence>
<dbReference type="EC" id="5.1.3.4" evidence="4"/>
<evidence type="ECO:0000256" key="6">
    <source>
        <dbReference type="ARBA" id="ARBA00022833"/>
    </source>
</evidence>
<evidence type="ECO:0000256" key="8">
    <source>
        <dbReference type="ARBA" id="ARBA00023235"/>
    </source>
</evidence>
<protein>
    <recommendedName>
        <fullName evidence="13">L-ribulose-5-phosphate 4-epimerase</fullName>
        <ecNumber evidence="4">5.1.3.4</ecNumber>
    </recommendedName>
    <alternativeName>
        <fullName evidence="10">Phosphoribulose isomerase</fullName>
    </alternativeName>
</protein>
<keyword evidence="6" id="KW-0862">Zinc</keyword>
<evidence type="ECO:0000256" key="2">
    <source>
        <dbReference type="ARBA" id="ARBA00001947"/>
    </source>
</evidence>
<dbReference type="PANTHER" id="PTHR22789">
    <property type="entry name" value="FUCULOSE PHOSPHATE ALDOLASE"/>
    <property type="match status" value="1"/>
</dbReference>
<keyword evidence="8 15" id="KW-0413">Isomerase</keyword>
<comment type="function">
    <text evidence="11">Involved in the degradation of L-arabinose. Catalyzes the interconversion of L-ribulose 5-phosphate (LRu5P) and D-xylulose 5-phosphate (D-Xu5P) via a retroaldol/aldol mechanism (carbon-carbon bond cleavage analogous to a class II aldolase reaction).</text>
</comment>
<evidence type="ECO:0000256" key="3">
    <source>
        <dbReference type="ARBA" id="ARBA00010037"/>
    </source>
</evidence>
<dbReference type="NCBIfam" id="NF006047">
    <property type="entry name" value="PRK08193.1"/>
    <property type="match status" value="1"/>
</dbReference>
<dbReference type="FunFam" id="3.40.225.10:FF:000001">
    <property type="entry name" value="L-ribulose-5-phosphate 4-epimerase UlaF"/>
    <property type="match status" value="1"/>
</dbReference>
<evidence type="ECO:0000256" key="10">
    <source>
        <dbReference type="ARBA" id="ARBA00032206"/>
    </source>
</evidence>
<keyword evidence="5" id="KW-0479">Metal-binding</keyword>
<evidence type="ECO:0000259" key="14">
    <source>
        <dbReference type="SMART" id="SM01007"/>
    </source>
</evidence>
<reference evidence="15 16" key="1">
    <citation type="journal article" date="2014" name="BMC Genomics">
        <title>Comparison of environmental and isolate Sulfobacillus genomes reveals diverse carbon, sulfur, nitrogen, and hydrogen metabolisms.</title>
        <authorList>
            <person name="Justice N.B."/>
            <person name="Norman A."/>
            <person name="Brown C.T."/>
            <person name="Singh A."/>
            <person name="Thomas B.C."/>
            <person name="Banfield J.F."/>
        </authorList>
    </citation>
    <scope>NUCLEOTIDE SEQUENCE [LARGE SCALE GENOMIC DNA]</scope>
    <source>
        <strain evidence="15">AMDSBA1</strain>
    </source>
</reference>
<evidence type="ECO:0000313" key="15">
    <source>
        <dbReference type="EMBL" id="PSR29588.1"/>
    </source>
</evidence>
<comment type="cofactor">
    <cofactor evidence="2">
        <name>Zn(2+)</name>
        <dbReference type="ChEBI" id="CHEBI:29105"/>
    </cofactor>
</comment>
<dbReference type="GO" id="GO:0008742">
    <property type="term" value="F:L-ribulose-phosphate 4-epimerase activity"/>
    <property type="evidence" value="ECO:0007669"/>
    <property type="project" value="UniProtKB-EC"/>
</dbReference>
<feature type="domain" description="Class II aldolase/adducin N-terminal" evidence="14">
    <location>
        <begin position="7"/>
        <end position="197"/>
    </location>
</feature>
<evidence type="ECO:0000256" key="11">
    <source>
        <dbReference type="ARBA" id="ARBA00053542"/>
    </source>
</evidence>
<dbReference type="InterPro" id="IPR050197">
    <property type="entry name" value="Aldolase_class_II_sugar_metab"/>
</dbReference>
<evidence type="ECO:0000256" key="9">
    <source>
        <dbReference type="ARBA" id="ARBA00023277"/>
    </source>
</evidence>
<keyword evidence="7" id="KW-0054">Arabinose catabolism</keyword>
<dbReference type="Proteomes" id="UP000242699">
    <property type="component" value="Unassembled WGS sequence"/>
</dbReference>
<dbReference type="AlphaFoldDB" id="A0A2T2X560"/>
<comment type="catalytic activity">
    <reaction evidence="1">
        <text>L-ribulose 5-phosphate = D-xylulose 5-phosphate</text>
        <dbReference type="Rhea" id="RHEA:22368"/>
        <dbReference type="ChEBI" id="CHEBI:57737"/>
        <dbReference type="ChEBI" id="CHEBI:58226"/>
        <dbReference type="EC" id="5.1.3.4"/>
    </reaction>
</comment>
<accession>A0A2T2X560</accession>
<gene>
    <name evidence="15" type="primary">araD</name>
    <name evidence="15" type="ORF">C7B43_07980</name>
</gene>
<dbReference type="EMBL" id="PXYT01000015">
    <property type="protein sequence ID" value="PSR29588.1"/>
    <property type="molecule type" value="Genomic_DNA"/>
</dbReference>
<sequence length="234" mass="26243">MLEELKNAVYEANMLLPKYNLVTFTWGNVSGIDSDKNLLVIKPSGVDYDQLSPDKMVVVDLDGNTVEGDWNPSSDTPTHCVLYKQFPTIRGIVHTHSPWAVSFAQAGLDIPAAGTTHADTFYGPIPVSRAMAKDEVATNYERQTGDVIVETFRHRHIDPEQVPGVLVNDHGPFTWGKSASEAVHNAVILEEVAKMTYHSLQLNPHRINMEQYLLDKHYLRKHGRNAYYGQVTDK</sequence>
<dbReference type="Gene3D" id="3.40.225.10">
    <property type="entry name" value="Class II aldolase/adducin N-terminal domain"/>
    <property type="match status" value="1"/>
</dbReference>
<dbReference type="InterPro" id="IPR001303">
    <property type="entry name" value="Aldolase_II/adducin_N"/>
</dbReference>
<evidence type="ECO:0000313" key="16">
    <source>
        <dbReference type="Proteomes" id="UP000242699"/>
    </source>
</evidence>
<keyword evidence="9" id="KW-0119">Carbohydrate metabolism</keyword>
<dbReference type="NCBIfam" id="NF009003">
    <property type="entry name" value="PRK12348.1"/>
    <property type="match status" value="1"/>
</dbReference>
<dbReference type="PANTHER" id="PTHR22789:SF8">
    <property type="entry name" value="L-RIBULOSE-5-PHOSPHATE 4-EPIMERASE SGBE"/>
    <property type="match status" value="1"/>
</dbReference>
<organism evidence="15 16">
    <name type="scientific">Sulfobacillus benefaciens</name>
    <dbReference type="NCBI Taxonomy" id="453960"/>
    <lineage>
        <taxon>Bacteria</taxon>
        <taxon>Bacillati</taxon>
        <taxon>Bacillota</taxon>
        <taxon>Clostridia</taxon>
        <taxon>Eubacteriales</taxon>
        <taxon>Clostridiales Family XVII. Incertae Sedis</taxon>
        <taxon>Sulfobacillus</taxon>
    </lineage>
</organism>
<proteinExistence type="inferred from homology"/>
<evidence type="ECO:0000256" key="7">
    <source>
        <dbReference type="ARBA" id="ARBA00022935"/>
    </source>
</evidence>
<comment type="caution">
    <text evidence="15">The sequence shown here is derived from an EMBL/GenBank/DDBJ whole genome shotgun (WGS) entry which is preliminary data.</text>
</comment>
<evidence type="ECO:0000256" key="5">
    <source>
        <dbReference type="ARBA" id="ARBA00022723"/>
    </source>
</evidence>
<dbReference type="InterPro" id="IPR036409">
    <property type="entry name" value="Aldolase_II/adducin_N_sf"/>
</dbReference>
<dbReference type="GO" id="GO:0019568">
    <property type="term" value="P:arabinose catabolic process"/>
    <property type="evidence" value="ECO:0007669"/>
    <property type="project" value="UniProtKB-KW"/>
</dbReference>
<name>A0A2T2X560_9FIRM</name>
<comment type="similarity">
    <text evidence="3">Belongs to the aldolase class II family. AraD/FucA subfamily.</text>
</comment>
<evidence type="ECO:0000256" key="4">
    <source>
        <dbReference type="ARBA" id="ARBA00013186"/>
    </source>
</evidence>
<dbReference type="GO" id="GO:0016832">
    <property type="term" value="F:aldehyde-lyase activity"/>
    <property type="evidence" value="ECO:0007669"/>
    <property type="project" value="TreeGrafter"/>
</dbReference>
<comment type="pathway">
    <text evidence="12">Carbohydrate degradation; L-arabinose degradation via L-ribulose; D-xylulose 5-phosphate from L-arabinose (bacterial route): step 3/3.</text>
</comment>
<dbReference type="GO" id="GO:0005829">
    <property type="term" value="C:cytosol"/>
    <property type="evidence" value="ECO:0007669"/>
    <property type="project" value="TreeGrafter"/>
</dbReference>
<dbReference type="Pfam" id="PF00596">
    <property type="entry name" value="Aldolase_II"/>
    <property type="match status" value="1"/>
</dbReference>
<dbReference type="SMART" id="SM01007">
    <property type="entry name" value="Aldolase_II"/>
    <property type="match status" value="1"/>
</dbReference>
<evidence type="ECO:0000256" key="12">
    <source>
        <dbReference type="ARBA" id="ARBA00060520"/>
    </source>
</evidence>
<dbReference type="SUPFAM" id="SSF53639">
    <property type="entry name" value="AraD/HMP-PK domain-like"/>
    <property type="match status" value="1"/>
</dbReference>